<dbReference type="PROSITE" id="PS50122">
    <property type="entry name" value="CHEB"/>
    <property type="match status" value="1"/>
</dbReference>
<evidence type="ECO:0000256" key="4">
    <source>
        <dbReference type="PROSITE-ProRule" id="PRU00050"/>
    </source>
</evidence>
<feature type="domain" description="CheB-type methylesterase" evidence="7">
    <location>
        <begin position="172"/>
        <end position="365"/>
    </location>
</feature>
<comment type="similarity">
    <text evidence="3">Belongs to the CheB family.</text>
</comment>
<dbReference type="InterPro" id="IPR000673">
    <property type="entry name" value="Sig_transdc_resp-reg_Me-estase"/>
</dbReference>
<dbReference type="InterPro" id="IPR035909">
    <property type="entry name" value="CheB_C"/>
</dbReference>
<feature type="domain" description="Response regulatory" evidence="6">
    <location>
        <begin position="5"/>
        <end position="122"/>
    </location>
</feature>
<dbReference type="GO" id="GO:0050568">
    <property type="term" value="F:protein-glutamine glutaminase activity"/>
    <property type="evidence" value="ECO:0007669"/>
    <property type="project" value="UniProtKB-UniRule"/>
</dbReference>
<comment type="subcellular location">
    <subcellularLocation>
        <location evidence="3">Cytoplasm</location>
    </subcellularLocation>
</comment>
<dbReference type="GO" id="GO:0032259">
    <property type="term" value="P:methylation"/>
    <property type="evidence" value="ECO:0007669"/>
    <property type="project" value="UniProtKB-KW"/>
</dbReference>
<dbReference type="InterPro" id="IPR008248">
    <property type="entry name" value="CheB-like"/>
</dbReference>
<comment type="function">
    <text evidence="3">Involved in chemotaxis. Part of a chemotaxis signal transduction system that modulates chemotaxis in response to various stimuli. Catalyzes the demethylation of specific methylglutamate residues introduced into the chemoreceptors (methyl-accepting chemotaxis proteins or MCP) by CheR. Also mediates the irreversible deamidation of specific glutamine residues to glutamic acid.</text>
</comment>
<keyword evidence="1 3" id="KW-0378">Hydrolase</keyword>
<dbReference type="GO" id="GO:0005737">
    <property type="term" value="C:cytoplasm"/>
    <property type="evidence" value="ECO:0007669"/>
    <property type="project" value="UniProtKB-SubCell"/>
</dbReference>
<dbReference type="InterPro" id="IPR001789">
    <property type="entry name" value="Sig_transdc_resp-reg_receiver"/>
</dbReference>
<dbReference type="CDD" id="cd16432">
    <property type="entry name" value="CheB_Rec"/>
    <property type="match status" value="1"/>
</dbReference>
<dbReference type="PROSITE" id="PS50110">
    <property type="entry name" value="RESPONSE_REGULATORY"/>
    <property type="match status" value="1"/>
</dbReference>
<evidence type="ECO:0000256" key="1">
    <source>
        <dbReference type="ARBA" id="ARBA00022801"/>
    </source>
</evidence>
<feature type="modified residue" description="4-aspartylphosphate" evidence="3 5">
    <location>
        <position position="56"/>
    </location>
</feature>
<comment type="domain">
    <text evidence="3">Contains a C-terminal catalytic domain, and an N-terminal region which modulates catalytic activity.</text>
</comment>
<dbReference type="GO" id="GO:0006935">
    <property type="term" value="P:chemotaxis"/>
    <property type="evidence" value="ECO:0007669"/>
    <property type="project" value="UniProtKB-UniRule"/>
</dbReference>
<dbReference type="Proteomes" id="UP000434639">
    <property type="component" value="Unassembled WGS sequence"/>
</dbReference>
<keyword evidence="9" id="KW-1185">Reference proteome</keyword>
<sequence>MGNMKVLIVDDSAFMRKMINDFLHGYKGIEVAGTARNGRDAIEKIEKLNPDVITMDVEMPVMNGIDAVKEIMTFSPRPVIMLSSTTQAGAEATFLALEAGAVDFVAKPSGAISLDLHKIRDELREKVLSAKHAKINMPLVPEKNQKPHLLKTKYSKISSVKENIPIEYNRIRQETAPLICMGTSTGGPRALQRVLPSLPADLGGPVFIVQHMPKGFTASLAERLNRISMIQVKEACSGEKAEAGTAYIAPGGSHLTVLQKGKDLFIKVDQEPARNGHRPSVDVLFESISILEGFSNIAVIMTGMGSDGTKGLCLLKEKGNTNAIAESEHTSIVYGMPRSAIAADLIDAVEDADNIAERILHYIQS</sequence>
<dbReference type="SUPFAM" id="SSF52172">
    <property type="entry name" value="CheY-like"/>
    <property type="match status" value="1"/>
</dbReference>
<evidence type="ECO:0000259" key="6">
    <source>
        <dbReference type="PROSITE" id="PS50110"/>
    </source>
</evidence>
<dbReference type="PANTHER" id="PTHR42872">
    <property type="entry name" value="PROTEIN-GLUTAMATE METHYLESTERASE/PROTEIN-GLUTAMINE GLUTAMINASE"/>
    <property type="match status" value="1"/>
</dbReference>
<keyword evidence="8" id="KW-0808">Transferase</keyword>
<feature type="active site" evidence="3 4">
    <location>
        <position position="211"/>
    </location>
</feature>
<name>A0A7X2S3W7_9BACI</name>
<dbReference type="RefSeq" id="WP_162356500.1">
    <property type="nucleotide sequence ID" value="NZ_WMIB01000002.1"/>
</dbReference>
<comment type="PTM">
    <text evidence="3">Phosphorylated by CheA. Phosphorylation of the N-terminal regulatory domain activates the methylesterase activity.</text>
</comment>
<reference evidence="8 9" key="1">
    <citation type="journal article" date="2017" name="Int. J. Syst. Evol. Microbiol.">
        <title>Bacillus mangrovi sp. nov., isolated from a sediment sample from a mangrove forest.</title>
        <authorList>
            <person name="Gupta V."/>
            <person name="Singh P.K."/>
            <person name="Korpole S."/>
            <person name="Tanuku N.R.S."/>
            <person name="Pinnaka A.K."/>
        </authorList>
    </citation>
    <scope>NUCLEOTIDE SEQUENCE [LARGE SCALE GENOMIC DNA]</scope>
    <source>
        <strain evidence="8 9">KCTC 33872</strain>
    </source>
</reference>
<evidence type="ECO:0000256" key="3">
    <source>
        <dbReference type="HAMAP-Rule" id="MF_00099"/>
    </source>
</evidence>
<dbReference type="NCBIfam" id="NF001965">
    <property type="entry name" value="PRK00742.1"/>
    <property type="match status" value="1"/>
</dbReference>
<comment type="catalytic activity">
    <reaction evidence="3">
        <text>L-glutaminyl-[protein] + H2O = L-glutamyl-[protein] + NH4(+)</text>
        <dbReference type="Rhea" id="RHEA:16441"/>
        <dbReference type="Rhea" id="RHEA-COMP:10207"/>
        <dbReference type="Rhea" id="RHEA-COMP:10208"/>
        <dbReference type="ChEBI" id="CHEBI:15377"/>
        <dbReference type="ChEBI" id="CHEBI:28938"/>
        <dbReference type="ChEBI" id="CHEBI:29973"/>
        <dbReference type="ChEBI" id="CHEBI:30011"/>
        <dbReference type="EC" id="3.5.1.44"/>
    </reaction>
</comment>
<dbReference type="EMBL" id="WMIB01000002">
    <property type="protein sequence ID" value="MTH52763.1"/>
    <property type="molecule type" value="Genomic_DNA"/>
</dbReference>
<evidence type="ECO:0000256" key="2">
    <source>
        <dbReference type="ARBA" id="ARBA00048267"/>
    </source>
</evidence>
<proteinExistence type="inferred from homology"/>
<dbReference type="Pfam" id="PF01339">
    <property type="entry name" value="CheB_methylest"/>
    <property type="match status" value="1"/>
</dbReference>
<gene>
    <name evidence="3 8" type="primary">cheB</name>
    <name evidence="8" type="ORF">GKZ89_05020</name>
</gene>
<dbReference type="GO" id="GO:0000156">
    <property type="term" value="F:phosphorelay response regulator activity"/>
    <property type="evidence" value="ECO:0007669"/>
    <property type="project" value="InterPro"/>
</dbReference>
<dbReference type="SUPFAM" id="SSF52738">
    <property type="entry name" value="Methylesterase CheB, C-terminal domain"/>
    <property type="match status" value="1"/>
</dbReference>
<dbReference type="Gene3D" id="3.40.50.180">
    <property type="entry name" value="Methylesterase CheB, C-terminal domain"/>
    <property type="match status" value="1"/>
</dbReference>
<protein>
    <recommendedName>
        <fullName evidence="3">Protein-glutamate methylesterase/protein-glutamine glutaminase</fullName>
        <ecNumber evidence="3">3.1.1.61</ecNumber>
        <ecNumber evidence="3">3.5.1.44</ecNumber>
    </recommendedName>
</protein>
<evidence type="ECO:0000256" key="5">
    <source>
        <dbReference type="PROSITE-ProRule" id="PRU00169"/>
    </source>
</evidence>
<dbReference type="Gene3D" id="3.40.50.2300">
    <property type="match status" value="1"/>
</dbReference>
<evidence type="ECO:0000259" key="7">
    <source>
        <dbReference type="PROSITE" id="PS50122"/>
    </source>
</evidence>
<dbReference type="SMART" id="SM00448">
    <property type="entry name" value="REC"/>
    <property type="match status" value="1"/>
</dbReference>
<accession>A0A7X2S3W7</accession>
<evidence type="ECO:0000313" key="8">
    <source>
        <dbReference type="EMBL" id="MTH52763.1"/>
    </source>
</evidence>
<comment type="caution">
    <text evidence="8">The sequence shown here is derived from an EMBL/GenBank/DDBJ whole genome shotgun (WGS) entry which is preliminary data.</text>
</comment>
<feature type="active site" evidence="3 4">
    <location>
        <position position="184"/>
    </location>
</feature>
<dbReference type="EC" id="3.5.1.44" evidence="3"/>
<dbReference type="InterPro" id="IPR011006">
    <property type="entry name" value="CheY-like_superfamily"/>
</dbReference>
<dbReference type="AlphaFoldDB" id="A0A7X2S3W7"/>
<dbReference type="PIRSF" id="PIRSF000876">
    <property type="entry name" value="RR_chemtxs_CheB"/>
    <property type="match status" value="1"/>
</dbReference>
<dbReference type="CDD" id="cd17541">
    <property type="entry name" value="REC_CheB-like"/>
    <property type="match status" value="1"/>
</dbReference>
<keyword evidence="3" id="KW-0963">Cytoplasm</keyword>
<comment type="catalytic activity">
    <reaction evidence="2 3">
        <text>[protein]-L-glutamate 5-O-methyl ester + H2O = L-glutamyl-[protein] + methanol + H(+)</text>
        <dbReference type="Rhea" id="RHEA:23236"/>
        <dbReference type="Rhea" id="RHEA-COMP:10208"/>
        <dbReference type="Rhea" id="RHEA-COMP:10311"/>
        <dbReference type="ChEBI" id="CHEBI:15377"/>
        <dbReference type="ChEBI" id="CHEBI:15378"/>
        <dbReference type="ChEBI" id="CHEBI:17790"/>
        <dbReference type="ChEBI" id="CHEBI:29973"/>
        <dbReference type="ChEBI" id="CHEBI:82795"/>
        <dbReference type="EC" id="3.1.1.61"/>
    </reaction>
</comment>
<keyword evidence="8" id="KW-0489">Methyltransferase</keyword>
<dbReference type="Pfam" id="PF00072">
    <property type="entry name" value="Response_reg"/>
    <property type="match status" value="1"/>
</dbReference>
<organism evidence="8 9">
    <name type="scientific">Metabacillus mangrovi</name>
    <dbReference type="NCBI Taxonomy" id="1491830"/>
    <lineage>
        <taxon>Bacteria</taxon>
        <taxon>Bacillati</taxon>
        <taxon>Bacillota</taxon>
        <taxon>Bacilli</taxon>
        <taxon>Bacillales</taxon>
        <taxon>Bacillaceae</taxon>
        <taxon>Metabacillus</taxon>
    </lineage>
</organism>
<keyword evidence="3 5" id="KW-0597">Phosphoprotein</keyword>
<dbReference type="GO" id="GO:0008168">
    <property type="term" value="F:methyltransferase activity"/>
    <property type="evidence" value="ECO:0007669"/>
    <property type="project" value="UniProtKB-KW"/>
</dbReference>
<feature type="active site" evidence="3 4">
    <location>
        <position position="307"/>
    </location>
</feature>
<dbReference type="HAMAP" id="MF_00099">
    <property type="entry name" value="CheB_chemtxs"/>
    <property type="match status" value="1"/>
</dbReference>
<evidence type="ECO:0000313" key="9">
    <source>
        <dbReference type="Proteomes" id="UP000434639"/>
    </source>
</evidence>
<dbReference type="PANTHER" id="PTHR42872:SF3">
    <property type="entry name" value="PROTEIN-GLUTAMATE METHYLESTERASE_PROTEIN-GLUTAMINE GLUTAMINASE 1"/>
    <property type="match status" value="1"/>
</dbReference>
<dbReference type="GO" id="GO:0008984">
    <property type="term" value="F:protein-glutamate methylesterase activity"/>
    <property type="evidence" value="ECO:0007669"/>
    <property type="project" value="UniProtKB-UniRule"/>
</dbReference>
<dbReference type="EC" id="3.1.1.61" evidence="3"/>
<keyword evidence="3 4" id="KW-0145">Chemotaxis</keyword>